<evidence type="ECO:0000313" key="2">
    <source>
        <dbReference type="Proteomes" id="UP000214588"/>
    </source>
</evidence>
<accession>A0A226BV64</accession>
<protein>
    <submittedName>
        <fullName evidence="1">Uncharacterized protein</fullName>
    </submittedName>
</protein>
<gene>
    <name evidence="1" type="ORF">CDO51_12370</name>
</gene>
<sequence>MKLKKTLLSILITFILAFLIIGCGEVVMENNENKAEPENTNDKIKVNDEYLEITYKILSEEVELEEYQRVSIQELENNFMLVELQLKEAHYADQGPLFLVDIKEREMKRLIKDGHPYTANILELDNDILKIKIRKHNGSQNLYFPKLVEVNLETGNVETKDYYLSLHGDHINIGSGTNGLELGEVDVSNDTLTFSFLETEESVLAGGLITPSIKLGSYSEVREKYNNDNVMTIELGDTYGSDNFDVSDLEKHPKIKQVHYTEYEDGFDANHVVLVLEFIEDIKYTGNIPEDMKFELTIK</sequence>
<comment type="caution">
    <text evidence="1">The sequence shown here is derived from an EMBL/GenBank/DDBJ whole genome shotgun (WGS) entry which is preliminary data.</text>
</comment>
<organism evidence="1 2">
    <name type="scientific">Natranaerobius trueperi</name>
    <dbReference type="NCBI Taxonomy" id="759412"/>
    <lineage>
        <taxon>Bacteria</taxon>
        <taxon>Bacillati</taxon>
        <taxon>Bacillota</taxon>
        <taxon>Clostridia</taxon>
        <taxon>Natranaerobiales</taxon>
        <taxon>Natranaerobiaceae</taxon>
        <taxon>Natranaerobius</taxon>
    </lineage>
</organism>
<dbReference type="AlphaFoldDB" id="A0A226BV64"/>
<name>A0A226BV64_9FIRM</name>
<evidence type="ECO:0000313" key="1">
    <source>
        <dbReference type="EMBL" id="OWZ82771.1"/>
    </source>
</evidence>
<reference evidence="1 2" key="1">
    <citation type="submission" date="2017-06" db="EMBL/GenBank/DDBJ databases">
        <title>Draft Genome Sequence of Natranaerobius trueperi halophilic, alkalithermophilic bacteria from soda lakes.</title>
        <authorList>
            <person name="Zhao B."/>
        </authorList>
    </citation>
    <scope>NUCLEOTIDE SEQUENCE [LARGE SCALE GENOMIC DNA]</scope>
    <source>
        <strain evidence="1 2">DSM 18760</strain>
    </source>
</reference>
<dbReference type="EMBL" id="NIQC01000043">
    <property type="protein sequence ID" value="OWZ82771.1"/>
    <property type="molecule type" value="Genomic_DNA"/>
</dbReference>
<dbReference type="RefSeq" id="WP_089024538.1">
    <property type="nucleotide sequence ID" value="NZ_NIQC01000043.1"/>
</dbReference>
<proteinExistence type="predicted"/>
<dbReference type="Proteomes" id="UP000214588">
    <property type="component" value="Unassembled WGS sequence"/>
</dbReference>
<dbReference type="PROSITE" id="PS51257">
    <property type="entry name" value="PROKAR_LIPOPROTEIN"/>
    <property type="match status" value="1"/>
</dbReference>
<keyword evidence="2" id="KW-1185">Reference proteome</keyword>